<organism evidence="11 12">
    <name type="scientific">Nocardia albiluteola</name>
    <dbReference type="NCBI Taxonomy" id="2842303"/>
    <lineage>
        <taxon>Bacteria</taxon>
        <taxon>Bacillati</taxon>
        <taxon>Actinomycetota</taxon>
        <taxon>Actinomycetes</taxon>
        <taxon>Mycobacteriales</taxon>
        <taxon>Nocardiaceae</taxon>
        <taxon>Nocardia</taxon>
    </lineage>
</organism>
<feature type="binding site" evidence="7">
    <location>
        <position position="41"/>
    </location>
    <ligand>
        <name>ATP</name>
        <dbReference type="ChEBI" id="CHEBI:30616"/>
    </ligand>
</feature>
<dbReference type="InterPro" id="IPR011009">
    <property type="entry name" value="Kinase-like_dom_sf"/>
</dbReference>
<protein>
    <recommendedName>
        <fullName evidence="1">non-specific serine/threonine protein kinase</fullName>
        <ecNumber evidence="1">2.7.11.1</ecNumber>
    </recommendedName>
</protein>
<dbReference type="EMBL" id="JAHKNI010000007">
    <property type="protein sequence ID" value="MBU3064346.1"/>
    <property type="molecule type" value="Genomic_DNA"/>
</dbReference>
<keyword evidence="4 7" id="KW-0547">Nucleotide-binding</keyword>
<dbReference type="InterPro" id="IPR000719">
    <property type="entry name" value="Prot_kinase_dom"/>
</dbReference>
<keyword evidence="12" id="KW-1185">Reference proteome</keyword>
<keyword evidence="2 11" id="KW-0723">Serine/threonine-protein kinase</keyword>
<evidence type="ECO:0000256" key="1">
    <source>
        <dbReference type="ARBA" id="ARBA00012513"/>
    </source>
</evidence>
<evidence type="ECO:0000256" key="3">
    <source>
        <dbReference type="ARBA" id="ARBA00022679"/>
    </source>
</evidence>
<reference evidence="11 12" key="1">
    <citation type="submission" date="2021-06" db="EMBL/GenBank/DDBJ databases">
        <title>Actinomycetes sequencing.</title>
        <authorList>
            <person name="Shan Q."/>
        </authorList>
    </citation>
    <scope>NUCLEOTIDE SEQUENCE [LARGE SCALE GENOMIC DNA]</scope>
    <source>
        <strain evidence="11 12">NEAU-G5</strain>
    </source>
</reference>
<name>A0ABS6B4I8_9NOCA</name>
<evidence type="ECO:0000256" key="2">
    <source>
        <dbReference type="ARBA" id="ARBA00022527"/>
    </source>
</evidence>
<dbReference type="Gene3D" id="1.10.510.10">
    <property type="entry name" value="Transferase(Phosphotransferase) domain 1"/>
    <property type="match status" value="1"/>
</dbReference>
<evidence type="ECO:0000313" key="12">
    <source>
        <dbReference type="Proteomes" id="UP000733379"/>
    </source>
</evidence>
<dbReference type="PROSITE" id="PS00108">
    <property type="entry name" value="PROTEIN_KINASE_ST"/>
    <property type="match status" value="1"/>
</dbReference>
<dbReference type="InterPro" id="IPR017441">
    <property type="entry name" value="Protein_kinase_ATP_BS"/>
</dbReference>
<keyword evidence="5 11" id="KW-0418">Kinase</keyword>
<gene>
    <name evidence="11" type="ORF">KO481_22780</name>
</gene>
<dbReference type="SMART" id="SM00220">
    <property type="entry name" value="S_TKc"/>
    <property type="match status" value="1"/>
</dbReference>
<dbReference type="EC" id="2.7.11.1" evidence="1"/>
<feature type="transmembrane region" description="Helical" evidence="9">
    <location>
        <begin position="12"/>
        <end position="29"/>
    </location>
</feature>
<keyword evidence="9" id="KW-0812">Transmembrane</keyword>
<evidence type="ECO:0000256" key="6">
    <source>
        <dbReference type="ARBA" id="ARBA00022840"/>
    </source>
</evidence>
<dbReference type="SUPFAM" id="SSF56112">
    <property type="entry name" value="Protein kinase-like (PK-like)"/>
    <property type="match status" value="1"/>
</dbReference>
<evidence type="ECO:0000313" key="11">
    <source>
        <dbReference type="EMBL" id="MBU3064346.1"/>
    </source>
</evidence>
<evidence type="ECO:0000256" key="4">
    <source>
        <dbReference type="ARBA" id="ARBA00022741"/>
    </source>
</evidence>
<dbReference type="Gene3D" id="3.30.200.20">
    <property type="entry name" value="Phosphorylase Kinase, domain 1"/>
    <property type="match status" value="1"/>
</dbReference>
<comment type="caution">
    <text evidence="11">The sequence shown here is derived from an EMBL/GenBank/DDBJ whole genome shotgun (WGS) entry which is preliminary data.</text>
</comment>
<dbReference type="PROSITE" id="PS50011">
    <property type="entry name" value="PROTEIN_KINASE_DOM"/>
    <property type="match status" value="1"/>
</dbReference>
<keyword evidence="6 7" id="KW-0067">ATP-binding</keyword>
<sequence>MTLPIDSLFAGYRIDGVLGVGGMGAVYLARDPRLPRSVALKVLDRANDAELRMRFEREAELIARLDHPNVIEVYDRGTTNGRPWIAMRHIAGTDVARLIAQSPAGLPVPRALAILDQAAAGLDAAHRKGLVHRDVKPANLLVGEDNGADHVVVTDFGIAWSAEVTPLTESGTLVATLAYVAPEQIMPDPVDRRADVYALGCTLYEMLTGSVPFERSSVADIILAHLNDTPPPPTSRIGCLPPAIDAVITIALAKRPELRYDSCGALAIAARQALTPVPRVSSTVEGIAPQRHHRKRWAAVTAIAVLVSALVAIVAVRPWRPPATAVAPVSSPTWPISTVTTAATTTTANGRGPVVTAWGRDNDLVALLPQLLPVSPDAAGYGGARCTDVNQLNNGHAPAVECTQDSGITWTVWTFRPGDPRRDSMYATAQHDSTIRDQSWTRASSHGKLRDGTDPGSGQGWLTICFDDPARAWLVIDVEAAGRTGQNLVDEWWAAAPV</sequence>
<keyword evidence="3" id="KW-0808">Transferase</keyword>
<evidence type="ECO:0000256" key="7">
    <source>
        <dbReference type="PROSITE-ProRule" id="PRU10141"/>
    </source>
</evidence>
<dbReference type="PROSITE" id="PS00107">
    <property type="entry name" value="PROTEIN_KINASE_ATP"/>
    <property type="match status" value="1"/>
</dbReference>
<keyword evidence="9" id="KW-1133">Transmembrane helix</keyword>
<dbReference type="GO" id="GO:0004674">
    <property type="term" value="F:protein serine/threonine kinase activity"/>
    <property type="evidence" value="ECO:0007669"/>
    <property type="project" value="UniProtKB-KW"/>
</dbReference>
<evidence type="ECO:0000256" key="9">
    <source>
        <dbReference type="SAM" id="Phobius"/>
    </source>
</evidence>
<dbReference type="Proteomes" id="UP000733379">
    <property type="component" value="Unassembled WGS sequence"/>
</dbReference>
<keyword evidence="9" id="KW-0472">Membrane</keyword>
<feature type="domain" description="Protein kinase" evidence="10">
    <location>
        <begin position="12"/>
        <end position="274"/>
    </location>
</feature>
<feature type="region of interest" description="Disordered" evidence="8">
    <location>
        <begin position="436"/>
        <end position="455"/>
    </location>
</feature>
<dbReference type="RefSeq" id="WP_215919453.1">
    <property type="nucleotide sequence ID" value="NZ_JAHKNI010000007.1"/>
</dbReference>
<proteinExistence type="predicted"/>
<dbReference type="CDD" id="cd14014">
    <property type="entry name" value="STKc_PknB_like"/>
    <property type="match status" value="1"/>
</dbReference>
<evidence type="ECO:0000256" key="5">
    <source>
        <dbReference type="ARBA" id="ARBA00022777"/>
    </source>
</evidence>
<dbReference type="Pfam" id="PF00069">
    <property type="entry name" value="Pkinase"/>
    <property type="match status" value="1"/>
</dbReference>
<dbReference type="PANTHER" id="PTHR43289">
    <property type="entry name" value="MITOGEN-ACTIVATED PROTEIN KINASE KINASE KINASE 20-RELATED"/>
    <property type="match status" value="1"/>
</dbReference>
<dbReference type="InterPro" id="IPR008271">
    <property type="entry name" value="Ser/Thr_kinase_AS"/>
</dbReference>
<evidence type="ECO:0000259" key="10">
    <source>
        <dbReference type="PROSITE" id="PS50011"/>
    </source>
</evidence>
<feature type="transmembrane region" description="Helical" evidence="9">
    <location>
        <begin position="297"/>
        <end position="316"/>
    </location>
</feature>
<dbReference type="PANTHER" id="PTHR43289:SF6">
    <property type="entry name" value="SERINE_THREONINE-PROTEIN KINASE NEKL-3"/>
    <property type="match status" value="1"/>
</dbReference>
<evidence type="ECO:0000256" key="8">
    <source>
        <dbReference type="SAM" id="MobiDB-lite"/>
    </source>
</evidence>
<accession>A0ABS6B4I8</accession>